<name>A0AAN8M578_9TELE</name>
<gene>
    <name evidence="1" type="ORF">J4Q44_G00179200</name>
</gene>
<dbReference type="AlphaFoldDB" id="A0AAN8M578"/>
<proteinExistence type="predicted"/>
<evidence type="ECO:0000313" key="2">
    <source>
        <dbReference type="Proteomes" id="UP001356427"/>
    </source>
</evidence>
<keyword evidence="2" id="KW-1185">Reference proteome</keyword>
<accession>A0AAN8M578</accession>
<evidence type="ECO:0000313" key="1">
    <source>
        <dbReference type="EMBL" id="KAK6312256.1"/>
    </source>
</evidence>
<reference evidence="1 2" key="1">
    <citation type="submission" date="2021-04" db="EMBL/GenBank/DDBJ databases">
        <authorList>
            <person name="De Guttry C."/>
            <person name="Zahm M."/>
            <person name="Klopp C."/>
            <person name="Cabau C."/>
            <person name="Louis A."/>
            <person name="Berthelot C."/>
            <person name="Parey E."/>
            <person name="Roest Crollius H."/>
            <person name="Montfort J."/>
            <person name="Robinson-Rechavi M."/>
            <person name="Bucao C."/>
            <person name="Bouchez O."/>
            <person name="Gislard M."/>
            <person name="Lluch J."/>
            <person name="Milhes M."/>
            <person name="Lampietro C."/>
            <person name="Lopez Roques C."/>
            <person name="Donnadieu C."/>
            <person name="Braasch I."/>
            <person name="Desvignes T."/>
            <person name="Postlethwait J."/>
            <person name="Bobe J."/>
            <person name="Wedekind C."/>
            <person name="Guiguen Y."/>
        </authorList>
    </citation>
    <scope>NUCLEOTIDE SEQUENCE [LARGE SCALE GENOMIC DNA]</scope>
    <source>
        <strain evidence="1">Cs_M1</strain>
        <tissue evidence="1">Blood</tissue>
    </source>
</reference>
<sequence>MQVALEQFKYVLNSLGLLEALGNHPDSFRALFVDSIKPPTARDLFKVTYSIRQPAVVEERHHLPLAKVQDGECPPLTVAMVLEFSTGATVVPPLGFEDTLTIEFLHTARGSLAGQQKKTYPEANAFTVTLRLPLHSTYNAFRVL</sequence>
<comment type="caution">
    <text evidence="1">The sequence shown here is derived from an EMBL/GenBank/DDBJ whole genome shotgun (WGS) entry which is preliminary data.</text>
</comment>
<organism evidence="1 2">
    <name type="scientific">Coregonus suidteri</name>
    <dbReference type="NCBI Taxonomy" id="861788"/>
    <lineage>
        <taxon>Eukaryota</taxon>
        <taxon>Metazoa</taxon>
        <taxon>Chordata</taxon>
        <taxon>Craniata</taxon>
        <taxon>Vertebrata</taxon>
        <taxon>Euteleostomi</taxon>
        <taxon>Actinopterygii</taxon>
        <taxon>Neopterygii</taxon>
        <taxon>Teleostei</taxon>
        <taxon>Protacanthopterygii</taxon>
        <taxon>Salmoniformes</taxon>
        <taxon>Salmonidae</taxon>
        <taxon>Coregoninae</taxon>
        <taxon>Coregonus</taxon>
    </lineage>
</organism>
<dbReference type="EMBL" id="JAGTTL010000015">
    <property type="protein sequence ID" value="KAK6312256.1"/>
    <property type="molecule type" value="Genomic_DNA"/>
</dbReference>
<dbReference type="Proteomes" id="UP001356427">
    <property type="component" value="Unassembled WGS sequence"/>
</dbReference>
<protein>
    <submittedName>
        <fullName evidence="1">Uncharacterized protein</fullName>
    </submittedName>
</protein>